<dbReference type="OrthoDB" id="3191612at2"/>
<protein>
    <submittedName>
        <fullName evidence="1">Uncharacterized protein</fullName>
    </submittedName>
</protein>
<gene>
    <name evidence="1" type="ORF">HMPREF1316_1962</name>
</gene>
<evidence type="ECO:0000313" key="2">
    <source>
        <dbReference type="Proteomes" id="UP000016638"/>
    </source>
</evidence>
<sequence>MHVGEADVERADALGITTSALVRLLLQLPAEGVAARRHVVLDLACANRLYRELNQWGYQRNQAAHALNRIAYHLRREAMDASDVLEELASVGRQLERLHERTGELAAPVRKVAEARLLFL</sequence>
<evidence type="ECO:0000313" key="1">
    <source>
        <dbReference type="EMBL" id="ERL08448.1"/>
    </source>
</evidence>
<accession>U2TQP7</accession>
<dbReference type="Proteomes" id="UP000016638">
    <property type="component" value="Unassembled WGS sequence"/>
</dbReference>
<dbReference type="AlphaFoldDB" id="U2TQP7"/>
<dbReference type="eggNOG" id="ENOG5031TXJ">
    <property type="taxonomic scope" value="Bacteria"/>
</dbReference>
<dbReference type="PATRIC" id="fig|1125712.3.peg.1079"/>
<dbReference type="EMBL" id="AWEZ01000044">
    <property type="protein sequence ID" value="ERL08448.1"/>
    <property type="molecule type" value="Genomic_DNA"/>
</dbReference>
<name>U2TQP7_9ACTN</name>
<proteinExistence type="predicted"/>
<dbReference type="STRING" id="1125712.HMPREF1316_1962"/>
<keyword evidence="2" id="KW-1185">Reference proteome</keyword>
<comment type="caution">
    <text evidence="1">The sequence shown here is derived from an EMBL/GenBank/DDBJ whole genome shotgun (WGS) entry which is preliminary data.</text>
</comment>
<reference evidence="1 2" key="1">
    <citation type="submission" date="2013-08" db="EMBL/GenBank/DDBJ databases">
        <authorList>
            <person name="Durkin A.S."/>
            <person name="Haft D.R."/>
            <person name="McCorrison J."/>
            <person name="Torralba M."/>
            <person name="Gillis M."/>
            <person name="Haft D.H."/>
            <person name="Methe B."/>
            <person name="Sutton G."/>
            <person name="Nelson K.E."/>
        </authorList>
    </citation>
    <scope>NUCLEOTIDE SEQUENCE [LARGE SCALE GENOMIC DNA]</scope>
    <source>
        <strain evidence="1 2">F0195</strain>
    </source>
</reference>
<organism evidence="1 2">
    <name type="scientific">Olsenella profusa F0195</name>
    <dbReference type="NCBI Taxonomy" id="1125712"/>
    <lineage>
        <taxon>Bacteria</taxon>
        <taxon>Bacillati</taxon>
        <taxon>Actinomycetota</taxon>
        <taxon>Coriobacteriia</taxon>
        <taxon>Coriobacteriales</taxon>
        <taxon>Atopobiaceae</taxon>
        <taxon>Olsenella</taxon>
    </lineage>
</organism>
<dbReference type="RefSeq" id="WP_021725951.1">
    <property type="nucleotide sequence ID" value="NZ_AWEZ01000044.1"/>
</dbReference>